<gene>
    <name evidence="2" type="ORF">OYC64_007650</name>
</gene>
<sequence length="42" mass="4338">MSRRPPALGPEGLGPMLGPHPEPHHRADCRGGPAALRPGGFS</sequence>
<keyword evidence="3" id="KW-1185">Reference proteome</keyword>
<proteinExistence type="predicted"/>
<protein>
    <submittedName>
        <fullName evidence="2">Uncharacterized protein</fullName>
    </submittedName>
</protein>
<comment type="caution">
    <text evidence="2">The sequence shown here is derived from an EMBL/GenBank/DDBJ whole genome shotgun (WGS) entry which is preliminary data.</text>
</comment>
<dbReference type="EMBL" id="JBIYXZ010002075">
    <property type="protein sequence ID" value="KAL3057212.1"/>
    <property type="molecule type" value="Genomic_DNA"/>
</dbReference>
<feature type="region of interest" description="Disordered" evidence="1">
    <location>
        <begin position="1"/>
        <end position="42"/>
    </location>
</feature>
<dbReference type="AlphaFoldDB" id="A0ABD2GTJ9"/>
<accession>A0ABD2GTJ9</accession>
<name>A0ABD2GTJ9_PAGBO</name>
<evidence type="ECO:0000313" key="3">
    <source>
        <dbReference type="Proteomes" id="UP001619887"/>
    </source>
</evidence>
<evidence type="ECO:0000256" key="1">
    <source>
        <dbReference type="SAM" id="MobiDB-lite"/>
    </source>
</evidence>
<dbReference type="Proteomes" id="UP001619887">
    <property type="component" value="Unassembled WGS sequence"/>
</dbReference>
<organism evidence="2 3">
    <name type="scientific">Pagothenia borchgrevinki</name>
    <name type="common">Bald rockcod</name>
    <name type="synonym">Trematomus borchgrevinki</name>
    <dbReference type="NCBI Taxonomy" id="8213"/>
    <lineage>
        <taxon>Eukaryota</taxon>
        <taxon>Metazoa</taxon>
        <taxon>Chordata</taxon>
        <taxon>Craniata</taxon>
        <taxon>Vertebrata</taxon>
        <taxon>Euteleostomi</taxon>
        <taxon>Actinopterygii</taxon>
        <taxon>Neopterygii</taxon>
        <taxon>Teleostei</taxon>
        <taxon>Neoteleostei</taxon>
        <taxon>Acanthomorphata</taxon>
        <taxon>Eupercaria</taxon>
        <taxon>Perciformes</taxon>
        <taxon>Notothenioidei</taxon>
        <taxon>Nototheniidae</taxon>
        <taxon>Pagothenia</taxon>
    </lineage>
</organism>
<reference evidence="2 3" key="1">
    <citation type="journal article" date="2022" name="G3 (Bethesda)">
        <title>Evaluating Illumina-, Nanopore-, and PacBio-based genome assembly strategies with the bald notothen, Trematomus borchgrevinki.</title>
        <authorList>
            <person name="Rayamajhi N."/>
            <person name="Cheng C.C."/>
            <person name="Catchen J.M."/>
        </authorList>
    </citation>
    <scope>NUCLEOTIDE SEQUENCE [LARGE SCALE GENOMIC DNA]</scope>
    <source>
        <strain evidence="2">AGRC-2024</strain>
    </source>
</reference>
<evidence type="ECO:0000313" key="2">
    <source>
        <dbReference type="EMBL" id="KAL3057212.1"/>
    </source>
</evidence>
<reference evidence="2 3" key="2">
    <citation type="journal article" date="2024" name="G3 (Bethesda)">
        <title>The genome of the cryopelagic Antarctic bald notothen, Trematomus borchgrevinki.</title>
        <authorList>
            <person name="Rayamajhi N."/>
            <person name="Rivera-Colon A.G."/>
            <person name="Minhas B.F."/>
            <person name="Cheng C.C."/>
            <person name="Catchen J.M."/>
        </authorList>
    </citation>
    <scope>NUCLEOTIDE SEQUENCE [LARGE SCALE GENOMIC DNA]</scope>
    <source>
        <strain evidence="2">AGRC-2024</strain>
    </source>
</reference>
<feature type="compositionally biased region" description="Low complexity" evidence="1">
    <location>
        <begin position="1"/>
        <end position="19"/>
    </location>
</feature>